<dbReference type="Pfam" id="PF00005">
    <property type="entry name" value="ABC_tran"/>
    <property type="match status" value="1"/>
</dbReference>
<name>A0ABT4G620_9BACL</name>
<dbReference type="InterPro" id="IPR051120">
    <property type="entry name" value="ABC_AA/LPS_Transport"/>
</dbReference>
<evidence type="ECO:0000256" key="1">
    <source>
        <dbReference type="ARBA" id="ARBA00022448"/>
    </source>
</evidence>
<dbReference type="Proteomes" id="UP001527099">
    <property type="component" value="Unassembled WGS sequence"/>
</dbReference>
<dbReference type="PROSITE" id="PS50893">
    <property type="entry name" value="ABC_TRANSPORTER_2"/>
    <property type="match status" value="1"/>
</dbReference>
<keyword evidence="1" id="KW-0813">Transport</keyword>
<dbReference type="SMART" id="SM00382">
    <property type="entry name" value="AAA"/>
    <property type="match status" value="1"/>
</dbReference>
<feature type="domain" description="ABC transporter" evidence="4">
    <location>
        <begin position="2"/>
        <end position="249"/>
    </location>
</feature>
<evidence type="ECO:0000259" key="4">
    <source>
        <dbReference type="PROSITE" id="PS50893"/>
    </source>
</evidence>
<dbReference type="InterPro" id="IPR017871">
    <property type="entry name" value="ABC_transporter-like_CS"/>
</dbReference>
<dbReference type="InterPro" id="IPR027417">
    <property type="entry name" value="P-loop_NTPase"/>
</dbReference>
<keyword evidence="3 5" id="KW-0067">ATP-binding</keyword>
<keyword evidence="6" id="KW-1185">Reference proteome</keyword>
<dbReference type="InterPro" id="IPR003593">
    <property type="entry name" value="AAA+_ATPase"/>
</dbReference>
<dbReference type="InterPro" id="IPR032823">
    <property type="entry name" value="BCA_ABC_TP_C"/>
</dbReference>
<dbReference type="PROSITE" id="PS00211">
    <property type="entry name" value="ABC_TRANSPORTER_1"/>
    <property type="match status" value="1"/>
</dbReference>
<evidence type="ECO:0000256" key="2">
    <source>
        <dbReference type="ARBA" id="ARBA00022741"/>
    </source>
</evidence>
<dbReference type="InterPro" id="IPR003439">
    <property type="entry name" value="ABC_transporter-like_ATP-bd"/>
</dbReference>
<dbReference type="PANTHER" id="PTHR45772:SF7">
    <property type="entry name" value="AMINO ACID ABC TRANSPORTER ATP-BINDING PROTEIN"/>
    <property type="match status" value="1"/>
</dbReference>
<dbReference type="CDD" id="cd03219">
    <property type="entry name" value="ABC_Mj1267_LivG_branched"/>
    <property type="match status" value="1"/>
</dbReference>
<gene>
    <name evidence="5" type="ORF">M5X19_01650</name>
</gene>
<protein>
    <submittedName>
        <fullName evidence="5">ABC transporter ATP-binding protein</fullName>
    </submittedName>
</protein>
<comment type="caution">
    <text evidence="5">The sequence shown here is derived from an EMBL/GenBank/DDBJ whole genome shotgun (WGS) entry which is preliminary data.</text>
</comment>
<dbReference type="SUPFAM" id="SSF52540">
    <property type="entry name" value="P-loop containing nucleoside triphosphate hydrolases"/>
    <property type="match status" value="1"/>
</dbReference>
<keyword evidence="2" id="KW-0547">Nucleotide-binding</keyword>
<dbReference type="PANTHER" id="PTHR45772">
    <property type="entry name" value="CONSERVED COMPONENT OF ABC TRANSPORTER FOR NATURAL AMINO ACIDS-RELATED"/>
    <property type="match status" value="1"/>
</dbReference>
<evidence type="ECO:0000256" key="3">
    <source>
        <dbReference type="ARBA" id="ARBA00022840"/>
    </source>
</evidence>
<proteinExistence type="predicted"/>
<sequence>MLKVKGITKRFGGLTAVQGVDFEVKQGEIVGLIGPNGAGKTTFFNILTGIYKADEGTIDFENKPIQGLAPFRIAKSGMSRTFQNIRLLKDETVLENVKVGMFGRTKSGLWSAILGMRASRVEEEQVAELSHKAIELVGLNGFEQELAGSLSYGNQRRVEIARALVADPKLLLLDEPTAGMNAKETKEVDDLVRKIRNNGTTVILIEHNVGMVVGLCDRLVVLDHGEKIADGKPEQVIAHPKVIEAYIGKTDETNETGEIDEEVKPIAANS</sequence>
<reference evidence="5 6" key="1">
    <citation type="submission" date="2022-05" db="EMBL/GenBank/DDBJ databases">
        <title>Genome Sequencing of Bee-Associated Microbes.</title>
        <authorList>
            <person name="Dunlap C."/>
        </authorList>
    </citation>
    <scope>NUCLEOTIDE SEQUENCE [LARGE SCALE GENOMIC DNA]</scope>
    <source>
        <strain evidence="5 6">NRRL B-14421</strain>
    </source>
</reference>
<dbReference type="GO" id="GO:0005524">
    <property type="term" value="F:ATP binding"/>
    <property type="evidence" value="ECO:0007669"/>
    <property type="project" value="UniProtKB-KW"/>
</dbReference>
<accession>A0ABT4G620</accession>
<evidence type="ECO:0000313" key="5">
    <source>
        <dbReference type="EMBL" id="MCY9691633.1"/>
    </source>
</evidence>
<organism evidence="5 6">
    <name type="scientific">Paenibacillus alginolyticus</name>
    <dbReference type="NCBI Taxonomy" id="59839"/>
    <lineage>
        <taxon>Bacteria</taxon>
        <taxon>Bacillati</taxon>
        <taxon>Bacillota</taxon>
        <taxon>Bacilli</taxon>
        <taxon>Bacillales</taxon>
        <taxon>Paenibacillaceae</taxon>
        <taxon>Paenibacillus</taxon>
    </lineage>
</organism>
<evidence type="ECO:0000313" key="6">
    <source>
        <dbReference type="Proteomes" id="UP001527099"/>
    </source>
</evidence>
<dbReference type="Pfam" id="PF12399">
    <property type="entry name" value="BCA_ABC_TP_C"/>
    <property type="match status" value="1"/>
</dbReference>
<dbReference type="Gene3D" id="3.40.50.300">
    <property type="entry name" value="P-loop containing nucleotide triphosphate hydrolases"/>
    <property type="match status" value="1"/>
</dbReference>
<dbReference type="EMBL" id="JAMDMX010000002">
    <property type="protein sequence ID" value="MCY9691633.1"/>
    <property type="molecule type" value="Genomic_DNA"/>
</dbReference>